<dbReference type="Proteomes" id="UP000308828">
    <property type="component" value="Unassembled WGS sequence"/>
</dbReference>
<dbReference type="InterPro" id="IPR018725">
    <property type="entry name" value="DUF2259_secreted"/>
</dbReference>
<evidence type="ECO:0000313" key="2">
    <source>
        <dbReference type="EMBL" id="THV25016.1"/>
    </source>
</evidence>
<dbReference type="EMBL" id="STGV01000001">
    <property type="protein sequence ID" value="THV25016.1"/>
    <property type="molecule type" value="Genomic_DNA"/>
</dbReference>
<name>A0A4V4HNB9_9HYPH</name>
<dbReference type="Pfam" id="PF10016">
    <property type="entry name" value="DUF2259"/>
    <property type="match status" value="1"/>
</dbReference>
<feature type="signal peptide" evidence="1">
    <location>
        <begin position="1"/>
        <end position="22"/>
    </location>
</feature>
<proteinExistence type="predicted"/>
<comment type="caution">
    <text evidence="2">The sequence shown here is derived from an EMBL/GenBank/DDBJ whole genome shotgun (WGS) entry which is preliminary data.</text>
</comment>
<keyword evidence="3" id="KW-1185">Reference proteome</keyword>
<gene>
    <name evidence="2" type="ORF">FAA97_02065</name>
</gene>
<protein>
    <submittedName>
        <fullName evidence="2">DUF2259 domain-containing protein</fullName>
    </submittedName>
</protein>
<dbReference type="AlphaFoldDB" id="A0A4V4HNB9"/>
<feature type="chain" id="PRO_5021033460" evidence="1">
    <location>
        <begin position="23"/>
        <end position="241"/>
    </location>
</feature>
<keyword evidence="1" id="KW-0732">Signal</keyword>
<accession>A0A4V4HNB9</accession>
<evidence type="ECO:0000313" key="3">
    <source>
        <dbReference type="Proteomes" id="UP000308828"/>
    </source>
</evidence>
<organism evidence="2 3">
    <name type="scientific">Peteryoungia ipomoeae</name>
    <dbReference type="NCBI Taxonomy" id="1210932"/>
    <lineage>
        <taxon>Bacteria</taxon>
        <taxon>Pseudomonadati</taxon>
        <taxon>Pseudomonadota</taxon>
        <taxon>Alphaproteobacteria</taxon>
        <taxon>Hyphomicrobiales</taxon>
        <taxon>Rhizobiaceae</taxon>
        <taxon>Peteryoungia</taxon>
    </lineage>
</organism>
<evidence type="ECO:0000256" key="1">
    <source>
        <dbReference type="SAM" id="SignalP"/>
    </source>
</evidence>
<dbReference type="OrthoDB" id="65722at2"/>
<sequence length="241" mass="26570">MNLSRLIATTVAALLCVPTAQAGDVAEMRPHGFSADGRYFAYEEFGEQDGSGFPYATIYIVDTKTDSFVPGSPVETRIRDEKASLGEARRKAALEIDPLFKTLGIGDDPGYLAAYNPVSELVEEPKALRYQPVPSLYIDESVRRLRLETVSMDGPEDCKRWGIAVQGFRLLIAADDSPETARTVYEDKRIPESRRCPSNYAIGGVVTPGYRTKAPHIVMVQVASLGFEGNDIRWIAIPIRP</sequence>
<dbReference type="RefSeq" id="WP_136596862.1">
    <property type="nucleotide sequence ID" value="NZ_STGV01000001.1"/>
</dbReference>
<reference evidence="2 3" key="1">
    <citation type="submission" date="2019-04" db="EMBL/GenBank/DDBJ databases">
        <title>Genome sequence of strain shin9-1.</title>
        <authorList>
            <person name="Gao J."/>
            <person name="Sun J."/>
        </authorList>
    </citation>
    <scope>NUCLEOTIDE SEQUENCE [LARGE SCALE GENOMIC DNA]</scope>
    <source>
        <strain evidence="3">shin9-1</strain>
    </source>
</reference>